<keyword evidence="2" id="KW-1185">Reference proteome</keyword>
<dbReference type="EMBL" id="JAWDGP010000113">
    <property type="protein sequence ID" value="KAK3803605.1"/>
    <property type="molecule type" value="Genomic_DNA"/>
</dbReference>
<name>A0AAE1BCX6_9GAST</name>
<proteinExistence type="predicted"/>
<dbReference type="AlphaFoldDB" id="A0AAE1BCX6"/>
<accession>A0AAE1BCX6</accession>
<organism evidence="1 2">
    <name type="scientific">Elysia crispata</name>
    <name type="common">lettuce slug</name>
    <dbReference type="NCBI Taxonomy" id="231223"/>
    <lineage>
        <taxon>Eukaryota</taxon>
        <taxon>Metazoa</taxon>
        <taxon>Spiralia</taxon>
        <taxon>Lophotrochozoa</taxon>
        <taxon>Mollusca</taxon>
        <taxon>Gastropoda</taxon>
        <taxon>Heterobranchia</taxon>
        <taxon>Euthyneura</taxon>
        <taxon>Panpulmonata</taxon>
        <taxon>Sacoglossa</taxon>
        <taxon>Placobranchoidea</taxon>
        <taxon>Plakobranchidae</taxon>
        <taxon>Elysia</taxon>
    </lineage>
</organism>
<gene>
    <name evidence="1" type="ORF">RRG08_023323</name>
</gene>
<evidence type="ECO:0000313" key="2">
    <source>
        <dbReference type="Proteomes" id="UP001283361"/>
    </source>
</evidence>
<protein>
    <submittedName>
        <fullName evidence="1">Uncharacterized protein</fullName>
    </submittedName>
</protein>
<dbReference type="Proteomes" id="UP001283361">
    <property type="component" value="Unassembled WGS sequence"/>
</dbReference>
<reference evidence="1" key="1">
    <citation type="journal article" date="2023" name="G3 (Bethesda)">
        <title>A reference genome for the long-term kleptoplast-retaining sea slug Elysia crispata morphotype clarki.</title>
        <authorList>
            <person name="Eastman K.E."/>
            <person name="Pendleton A.L."/>
            <person name="Shaikh M.A."/>
            <person name="Suttiyut T."/>
            <person name="Ogas R."/>
            <person name="Tomko P."/>
            <person name="Gavelis G."/>
            <person name="Widhalm J.R."/>
            <person name="Wisecaver J.H."/>
        </authorList>
    </citation>
    <scope>NUCLEOTIDE SEQUENCE</scope>
    <source>
        <strain evidence="1">ECLA1</strain>
    </source>
</reference>
<evidence type="ECO:0000313" key="1">
    <source>
        <dbReference type="EMBL" id="KAK3803605.1"/>
    </source>
</evidence>
<comment type="caution">
    <text evidence="1">The sequence shown here is derived from an EMBL/GenBank/DDBJ whole genome shotgun (WGS) entry which is preliminary data.</text>
</comment>
<sequence>MKGERRSECVSIEPYNITQDKQPVELTCRRVWYILEARWSDFAPPQARGSHSYGHVEYRTLTDGTELSPHNLLTSLGLSRAVPCLVKRDDSLALTEQISRQPQSLNPF</sequence>